<dbReference type="InterPro" id="IPR001873">
    <property type="entry name" value="ENaC"/>
</dbReference>
<feature type="non-terminal residue" evidence="13">
    <location>
        <position position="76"/>
    </location>
</feature>
<gene>
    <name evidence="13" type="ORF">ILUMI_15026</name>
</gene>
<organism evidence="13 14">
    <name type="scientific">Ignelater luminosus</name>
    <name type="common">Cucubano</name>
    <name type="synonym">Pyrophorus luminosus</name>
    <dbReference type="NCBI Taxonomy" id="2038154"/>
    <lineage>
        <taxon>Eukaryota</taxon>
        <taxon>Metazoa</taxon>
        <taxon>Ecdysozoa</taxon>
        <taxon>Arthropoda</taxon>
        <taxon>Hexapoda</taxon>
        <taxon>Insecta</taxon>
        <taxon>Pterygota</taxon>
        <taxon>Neoptera</taxon>
        <taxon>Endopterygota</taxon>
        <taxon>Coleoptera</taxon>
        <taxon>Polyphaga</taxon>
        <taxon>Elateriformia</taxon>
        <taxon>Elateroidea</taxon>
        <taxon>Elateridae</taxon>
        <taxon>Agrypninae</taxon>
        <taxon>Pyrophorini</taxon>
        <taxon>Ignelater</taxon>
    </lineage>
</organism>
<evidence type="ECO:0000256" key="2">
    <source>
        <dbReference type="ARBA" id="ARBA00007193"/>
    </source>
</evidence>
<evidence type="ECO:0000313" key="14">
    <source>
        <dbReference type="Proteomes" id="UP000801492"/>
    </source>
</evidence>
<comment type="subcellular location">
    <subcellularLocation>
        <location evidence="1">Membrane</location>
        <topology evidence="1">Multi-pass membrane protein</topology>
    </subcellularLocation>
</comment>
<evidence type="ECO:0000256" key="6">
    <source>
        <dbReference type="ARBA" id="ARBA00022989"/>
    </source>
</evidence>
<evidence type="ECO:0000256" key="9">
    <source>
        <dbReference type="ARBA" id="ARBA00023136"/>
    </source>
</evidence>
<keyword evidence="6" id="KW-1133">Transmembrane helix</keyword>
<evidence type="ECO:0000256" key="5">
    <source>
        <dbReference type="ARBA" id="ARBA00022692"/>
    </source>
</evidence>
<keyword evidence="8 12" id="KW-0406">Ion transport</keyword>
<dbReference type="Proteomes" id="UP000801492">
    <property type="component" value="Unassembled WGS sequence"/>
</dbReference>
<keyword evidence="9" id="KW-0472">Membrane</keyword>
<feature type="non-terminal residue" evidence="13">
    <location>
        <position position="1"/>
    </location>
</feature>
<keyword evidence="3 12" id="KW-0813">Transport</keyword>
<evidence type="ECO:0000256" key="10">
    <source>
        <dbReference type="ARBA" id="ARBA00023201"/>
    </source>
</evidence>
<reference evidence="13" key="1">
    <citation type="submission" date="2019-08" db="EMBL/GenBank/DDBJ databases">
        <title>The genome of the North American firefly Photinus pyralis.</title>
        <authorList>
            <consortium name="Photinus pyralis genome working group"/>
            <person name="Fallon T.R."/>
            <person name="Sander Lower S.E."/>
            <person name="Weng J.-K."/>
        </authorList>
    </citation>
    <scope>NUCLEOTIDE SEQUENCE</scope>
    <source>
        <strain evidence="13">TRF0915ILg1</strain>
        <tissue evidence="13">Whole body</tissue>
    </source>
</reference>
<dbReference type="GO" id="GO:0005272">
    <property type="term" value="F:sodium channel activity"/>
    <property type="evidence" value="ECO:0007669"/>
    <property type="project" value="UniProtKB-KW"/>
</dbReference>
<evidence type="ECO:0000256" key="11">
    <source>
        <dbReference type="ARBA" id="ARBA00023303"/>
    </source>
</evidence>
<evidence type="ECO:0000313" key="13">
    <source>
        <dbReference type="EMBL" id="KAF2891147.1"/>
    </source>
</evidence>
<evidence type="ECO:0000256" key="1">
    <source>
        <dbReference type="ARBA" id="ARBA00004141"/>
    </source>
</evidence>
<keyword evidence="11 12" id="KW-0407">Ion channel</keyword>
<evidence type="ECO:0000256" key="4">
    <source>
        <dbReference type="ARBA" id="ARBA00022461"/>
    </source>
</evidence>
<keyword evidence="4 12" id="KW-0894">Sodium channel</keyword>
<evidence type="ECO:0000256" key="8">
    <source>
        <dbReference type="ARBA" id="ARBA00023065"/>
    </source>
</evidence>
<protein>
    <submittedName>
        <fullName evidence="13">Uncharacterized protein</fullName>
    </submittedName>
</protein>
<dbReference type="OrthoDB" id="6021021at2759"/>
<sequence length="76" mass="8780">SRSFPICGLPRIDCIERSKNDYLLDSSNTTDCNCLPSCTSLKYEVEISQSNWAWRESFMLRKTLENISSDIFSSFE</sequence>
<accession>A0A8K0G787</accession>
<evidence type="ECO:0000256" key="3">
    <source>
        <dbReference type="ARBA" id="ARBA00022448"/>
    </source>
</evidence>
<dbReference type="GO" id="GO:0016020">
    <property type="term" value="C:membrane"/>
    <property type="evidence" value="ECO:0007669"/>
    <property type="project" value="UniProtKB-SubCell"/>
</dbReference>
<dbReference type="EMBL" id="VTPC01037768">
    <property type="protein sequence ID" value="KAF2891147.1"/>
    <property type="molecule type" value="Genomic_DNA"/>
</dbReference>
<comment type="similarity">
    <text evidence="2 12">Belongs to the amiloride-sensitive sodium channel (TC 1.A.6) family.</text>
</comment>
<dbReference type="Pfam" id="PF00858">
    <property type="entry name" value="ASC"/>
    <property type="match status" value="1"/>
</dbReference>
<proteinExistence type="inferred from homology"/>
<comment type="caution">
    <text evidence="13">The sequence shown here is derived from an EMBL/GenBank/DDBJ whole genome shotgun (WGS) entry which is preliminary data.</text>
</comment>
<keyword evidence="14" id="KW-1185">Reference proteome</keyword>
<evidence type="ECO:0000256" key="7">
    <source>
        <dbReference type="ARBA" id="ARBA00023053"/>
    </source>
</evidence>
<keyword evidence="7" id="KW-0915">Sodium</keyword>
<keyword evidence="5 12" id="KW-0812">Transmembrane</keyword>
<evidence type="ECO:0000256" key="12">
    <source>
        <dbReference type="RuleBase" id="RU000679"/>
    </source>
</evidence>
<name>A0A8K0G787_IGNLU</name>
<dbReference type="AlphaFoldDB" id="A0A8K0G787"/>
<keyword evidence="10 12" id="KW-0739">Sodium transport</keyword>